<gene>
    <name evidence="2" type="ORF">SDC9_62594</name>
</gene>
<protein>
    <recommendedName>
        <fullName evidence="3">PBCV-specific basic adaptor domain-containing protein</fullName>
    </recommendedName>
</protein>
<dbReference type="EMBL" id="VSSQ01002572">
    <property type="protein sequence ID" value="MPM16217.1"/>
    <property type="molecule type" value="Genomic_DNA"/>
</dbReference>
<evidence type="ECO:0000256" key="1">
    <source>
        <dbReference type="SAM" id="MobiDB-lite"/>
    </source>
</evidence>
<dbReference type="AlphaFoldDB" id="A0A644XJR2"/>
<comment type="caution">
    <text evidence="2">The sequence shown here is derived from an EMBL/GenBank/DDBJ whole genome shotgun (WGS) entry which is preliminary data.</text>
</comment>
<accession>A0A644XJR2</accession>
<proteinExistence type="predicted"/>
<reference evidence="2" key="1">
    <citation type="submission" date="2019-08" db="EMBL/GenBank/DDBJ databases">
        <authorList>
            <person name="Kucharzyk K."/>
            <person name="Murdoch R.W."/>
            <person name="Higgins S."/>
            <person name="Loffler F."/>
        </authorList>
    </citation>
    <scope>NUCLEOTIDE SEQUENCE</scope>
</reference>
<feature type="region of interest" description="Disordered" evidence="1">
    <location>
        <begin position="77"/>
        <end position="137"/>
    </location>
</feature>
<evidence type="ECO:0008006" key="3">
    <source>
        <dbReference type="Google" id="ProtNLM"/>
    </source>
</evidence>
<feature type="compositionally biased region" description="Polar residues" evidence="1">
    <location>
        <begin position="93"/>
        <end position="114"/>
    </location>
</feature>
<name>A0A644XJR2_9ZZZZ</name>
<evidence type="ECO:0000313" key="2">
    <source>
        <dbReference type="EMBL" id="MPM16217.1"/>
    </source>
</evidence>
<organism evidence="2">
    <name type="scientific">bioreactor metagenome</name>
    <dbReference type="NCBI Taxonomy" id="1076179"/>
    <lineage>
        <taxon>unclassified sequences</taxon>
        <taxon>metagenomes</taxon>
        <taxon>ecological metagenomes</taxon>
    </lineage>
</organism>
<sequence length="137" mass="15457">MKRTILSLSFMLFCFLSFGQTYVSGYYRTDGTYVQGYYKSNTDNTNTNNYSTVGNTNPYTNTTGTVARDYSTQATNYGSGQTIHTGERGGQYYYNSNGNKTYVPKQPTNTYSPINSNSNSTRSSSKRRSSGNNYYKY</sequence>